<proteinExistence type="predicted"/>
<dbReference type="AlphaFoldDB" id="A0A645D5V9"/>
<comment type="caution">
    <text evidence="1">The sequence shown here is derived from an EMBL/GenBank/DDBJ whole genome shotgun (WGS) entry which is preliminary data.</text>
</comment>
<evidence type="ECO:0000313" key="1">
    <source>
        <dbReference type="EMBL" id="MPM84022.1"/>
    </source>
</evidence>
<dbReference type="EMBL" id="VSSQ01032679">
    <property type="protein sequence ID" value="MPM84022.1"/>
    <property type="molecule type" value="Genomic_DNA"/>
</dbReference>
<accession>A0A645D5V9</accession>
<protein>
    <submittedName>
        <fullName evidence="1">Uncharacterized protein</fullName>
    </submittedName>
</protein>
<name>A0A645D5V9_9ZZZZ</name>
<gene>
    <name evidence="1" type="ORF">SDC9_131092</name>
</gene>
<sequence length="62" mass="6923">MPGRCQNGIAHGKGVATVQHAEVQPAVGVDIRVVCEHVNRVSHVVFVNRHRIRNRNRVVVHL</sequence>
<reference evidence="1" key="1">
    <citation type="submission" date="2019-08" db="EMBL/GenBank/DDBJ databases">
        <authorList>
            <person name="Kucharzyk K."/>
            <person name="Murdoch R.W."/>
            <person name="Higgins S."/>
            <person name="Loffler F."/>
        </authorList>
    </citation>
    <scope>NUCLEOTIDE SEQUENCE</scope>
</reference>
<organism evidence="1">
    <name type="scientific">bioreactor metagenome</name>
    <dbReference type="NCBI Taxonomy" id="1076179"/>
    <lineage>
        <taxon>unclassified sequences</taxon>
        <taxon>metagenomes</taxon>
        <taxon>ecological metagenomes</taxon>
    </lineage>
</organism>